<dbReference type="Gene3D" id="1.10.10.10">
    <property type="entry name" value="Winged helix-like DNA-binding domain superfamily/Winged helix DNA-binding domain"/>
    <property type="match status" value="1"/>
</dbReference>
<protein>
    <submittedName>
        <fullName evidence="1">Transcriptional regulator</fullName>
    </submittedName>
</protein>
<dbReference type="HOGENOM" id="CLU_110273_0_0_9"/>
<keyword evidence="2" id="KW-1185">Reference proteome</keyword>
<dbReference type="Proteomes" id="UP000006556">
    <property type="component" value="Chromosome"/>
</dbReference>
<dbReference type="InterPro" id="IPR036390">
    <property type="entry name" value="WH_DNA-bd_sf"/>
</dbReference>
<name>A5D3K3_PELTS</name>
<dbReference type="STRING" id="370438.PTH_0995"/>
<reference evidence="2" key="1">
    <citation type="journal article" date="2008" name="Genome Res.">
        <title>The genome of Pelotomaculum thermopropionicum reveals niche-associated evolution in anaerobic microbiota.</title>
        <authorList>
            <person name="Kosaka T."/>
            <person name="Kato S."/>
            <person name="Shimoyama T."/>
            <person name="Ishii S."/>
            <person name="Abe T."/>
            <person name="Watanabe K."/>
        </authorList>
    </citation>
    <scope>NUCLEOTIDE SEQUENCE [LARGE SCALE GENOMIC DNA]</scope>
    <source>
        <strain evidence="2">DSM 13744 / JCM 10971 / SI</strain>
    </source>
</reference>
<sequence>MTLTRRRKEFLQKIKKIYESTGIPVHYIDVAKALGVSKWTAYDILKKLENEGYLHSQYSVSREERTSGRSVLLFLPTPKTGELFPKEKEEIDYMEEWHAARKKLLEIFEKAKMHGSKKTIEDILTDMPAAGAPLVICAHIIAILIVCLQNLGVKAINTMKNLLHPAHRPELNLSLFAGTALGAAVKNMHDVINGRLADEVGRLHKYISEFSLNENRLLVKFLDEALEKAI</sequence>
<proteinExistence type="predicted"/>
<dbReference type="eggNOG" id="COG2345">
    <property type="taxonomic scope" value="Bacteria"/>
</dbReference>
<dbReference type="SUPFAM" id="SSF46785">
    <property type="entry name" value="Winged helix' DNA-binding domain"/>
    <property type="match status" value="1"/>
</dbReference>
<dbReference type="EMBL" id="AP009389">
    <property type="protein sequence ID" value="BAF59176.1"/>
    <property type="molecule type" value="Genomic_DNA"/>
</dbReference>
<evidence type="ECO:0000313" key="2">
    <source>
        <dbReference type="Proteomes" id="UP000006556"/>
    </source>
</evidence>
<dbReference type="InterPro" id="IPR036388">
    <property type="entry name" value="WH-like_DNA-bd_sf"/>
</dbReference>
<gene>
    <name evidence="1" type="ordered locus">PTH_0995</name>
</gene>
<evidence type="ECO:0000313" key="1">
    <source>
        <dbReference type="EMBL" id="BAF59176.1"/>
    </source>
</evidence>
<accession>A5D3K3</accession>
<dbReference type="AlphaFoldDB" id="A5D3K3"/>
<dbReference type="KEGG" id="pth:PTH_0995"/>
<organism evidence="1 2">
    <name type="scientific">Pelotomaculum thermopropionicum (strain DSM 13744 / JCM 10971 / SI)</name>
    <dbReference type="NCBI Taxonomy" id="370438"/>
    <lineage>
        <taxon>Bacteria</taxon>
        <taxon>Bacillati</taxon>
        <taxon>Bacillota</taxon>
        <taxon>Clostridia</taxon>
        <taxon>Eubacteriales</taxon>
        <taxon>Desulfotomaculaceae</taxon>
        <taxon>Pelotomaculum</taxon>
    </lineage>
</organism>